<dbReference type="GO" id="GO:0006096">
    <property type="term" value="P:glycolytic process"/>
    <property type="evidence" value="ECO:0007669"/>
    <property type="project" value="UniProtKB-UniRule"/>
</dbReference>
<dbReference type="CDD" id="cd05015">
    <property type="entry name" value="SIS_PGI_1"/>
    <property type="match status" value="1"/>
</dbReference>
<evidence type="ECO:0000313" key="9">
    <source>
        <dbReference type="EMBL" id="QPT37885.1"/>
    </source>
</evidence>
<evidence type="ECO:0000256" key="5">
    <source>
        <dbReference type="ARBA" id="ARBA00023235"/>
    </source>
</evidence>
<dbReference type="InterPro" id="IPR046348">
    <property type="entry name" value="SIS_dom_sf"/>
</dbReference>
<dbReference type="GeneID" id="84020434"/>
<dbReference type="Gene3D" id="1.10.1390.10">
    <property type="match status" value="1"/>
</dbReference>
<dbReference type="GO" id="GO:0006094">
    <property type="term" value="P:gluconeogenesis"/>
    <property type="evidence" value="ECO:0007669"/>
    <property type="project" value="UniProtKB-UniRule"/>
</dbReference>
<dbReference type="FunFam" id="1.10.1390.10:FF:000001">
    <property type="entry name" value="Glucose-6-phosphate isomerase"/>
    <property type="match status" value="1"/>
</dbReference>
<evidence type="ECO:0000256" key="7">
    <source>
        <dbReference type="HAMAP-Rule" id="MF_00473"/>
    </source>
</evidence>
<dbReference type="GO" id="GO:0048029">
    <property type="term" value="F:monosaccharide binding"/>
    <property type="evidence" value="ECO:0007669"/>
    <property type="project" value="TreeGrafter"/>
</dbReference>
<comment type="function">
    <text evidence="7">Catalyzes the reversible isomerization of glucose-6-phosphate to fructose-6-phosphate.</text>
</comment>
<evidence type="ECO:0000256" key="4">
    <source>
        <dbReference type="ARBA" id="ARBA00023152"/>
    </source>
</evidence>
<reference evidence="9 10" key="1">
    <citation type="submission" date="2020-12" db="EMBL/GenBank/DDBJ databases">
        <title>FDA dAtabase for Regulatory Grade micrObial Sequences (FDA-ARGOS): Supporting development and validation of Infectious Disease Dx tests.</title>
        <authorList>
            <person name="Sproer C."/>
            <person name="Gronow S."/>
            <person name="Severitt S."/>
            <person name="Schroder I."/>
            <person name="Tallon L."/>
            <person name="Sadzewicz L."/>
            <person name="Zhao X."/>
            <person name="Boylan J."/>
            <person name="Ott S."/>
            <person name="Bowen H."/>
            <person name="Vavikolanu K."/>
            <person name="Mehta A."/>
            <person name="Aluvathingal J."/>
            <person name="Nadendla S."/>
            <person name="Lowell S."/>
            <person name="Myers T."/>
            <person name="Yan Y."/>
            <person name="Sichtig H."/>
        </authorList>
    </citation>
    <scope>NUCLEOTIDE SEQUENCE [LARGE SCALE GENOMIC DNA]</scope>
    <source>
        <strain evidence="9 10">FDAARGOS_871</strain>
    </source>
</reference>
<dbReference type="PRINTS" id="PR00662">
    <property type="entry name" value="G6PISOMERASE"/>
</dbReference>
<organism evidence="9 10">
    <name type="scientific">Neisseria cinerea</name>
    <dbReference type="NCBI Taxonomy" id="483"/>
    <lineage>
        <taxon>Bacteria</taxon>
        <taxon>Pseudomonadati</taxon>
        <taxon>Pseudomonadota</taxon>
        <taxon>Betaproteobacteria</taxon>
        <taxon>Neisseriales</taxon>
        <taxon>Neisseriaceae</taxon>
        <taxon>Neisseria</taxon>
    </lineage>
</organism>
<evidence type="ECO:0000256" key="1">
    <source>
        <dbReference type="ARBA" id="ARBA00004926"/>
    </source>
</evidence>
<accession>A0A7T3EUJ5</accession>
<evidence type="ECO:0000256" key="3">
    <source>
        <dbReference type="ARBA" id="ARBA00022432"/>
    </source>
</evidence>
<dbReference type="GO" id="GO:0005829">
    <property type="term" value="C:cytosol"/>
    <property type="evidence" value="ECO:0007669"/>
    <property type="project" value="TreeGrafter"/>
</dbReference>
<dbReference type="UniPathway" id="UPA00109">
    <property type="reaction ID" value="UER00181"/>
</dbReference>
<comment type="similarity">
    <text evidence="2 7 8">Belongs to the GPI family.</text>
</comment>
<name>A0A7T3EUJ5_NEICI</name>
<dbReference type="InterPro" id="IPR035482">
    <property type="entry name" value="SIS_PGI_2"/>
</dbReference>
<dbReference type="SUPFAM" id="SSF53697">
    <property type="entry name" value="SIS domain"/>
    <property type="match status" value="1"/>
</dbReference>
<dbReference type="Gene3D" id="3.40.50.10490">
    <property type="entry name" value="Glucose-6-phosphate isomerase like protein, domain 1"/>
    <property type="match status" value="2"/>
</dbReference>
<gene>
    <name evidence="7 9" type="primary">pgi</name>
    <name evidence="9" type="ORF">I6G28_08315</name>
</gene>
<feature type="active site" description="Proton donor" evidence="7">
    <location>
        <position position="351"/>
    </location>
</feature>
<dbReference type="PANTHER" id="PTHR11469:SF1">
    <property type="entry name" value="GLUCOSE-6-PHOSPHATE ISOMERASE"/>
    <property type="match status" value="1"/>
</dbReference>
<feature type="active site" evidence="7">
    <location>
        <position position="382"/>
    </location>
</feature>
<feature type="active site" evidence="7">
    <location>
        <position position="508"/>
    </location>
</feature>
<dbReference type="CDD" id="cd05016">
    <property type="entry name" value="SIS_PGI_2"/>
    <property type="match status" value="1"/>
</dbReference>
<dbReference type="InterPro" id="IPR001672">
    <property type="entry name" value="G6P_Isomerase"/>
</dbReference>
<dbReference type="PANTHER" id="PTHR11469">
    <property type="entry name" value="GLUCOSE-6-PHOSPHATE ISOMERASE"/>
    <property type="match status" value="1"/>
</dbReference>
<dbReference type="Proteomes" id="UP000594865">
    <property type="component" value="Chromosome"/>
</dbReference>
<dbReference type="Pfam" id="PF00342">
    <property type="entry name" value="PGI"/>
    <property type="match status" value="1"/>
</dbReference>
<dbReference type="InterPro" id="IPR018189">
    <property type="entry name" value="Phosphoglucose_isomerase_CS"/>
</dbReference>
<keyword evidence="3 7" id="KW-0312">Gluconeogenesis</keyword>
<dbReference type="InterPro" id="IPR035476">
    <property type="entry name" value="SIS_PGI_1"/>
</dbReference>
<dbReference type="HAMAP" id="MF_00473">
    <property type="entry name" value="G6P_isomerase"/>
    <property type="match status" value="1"/>
</dbReference>
<proteinExistence type="inferred from homology"/>
<keyword evidence="10" id="KW-1185">Reference proteome</keyword>
<keyword evidence="7" id="KW-0963">Cytoplasm</keyword>
<dbReference type="RefSeq" id="WP_111726193.1">
    <property type="nucleotide sequence ID" value="NZ_CP065726.1"/>
</dbReference>
<dbReference type="EMBL" id="CP065726">
    <property type="protein sequence ID" value="QPT37885.1"/>
    <property type="molecule type" value="Genomic_DNA"/>
</dbReference>
<evidence type="ECO:0000256" key="6">
    <source>
        <dbReference type="ARBA" id="ARBA00029321"/>
    </source>
</evidence>
<protein>
    <recommendedName>
        <fullName evidence="7">Glucose-6-phosphate isomerase</fullName>
        <shortName evidence="7">GPI</shortName>
        <ecNumber evidence="7">5.3.1.9</ecNumber>
    </recommendedName>
    <alternativeName>
        <fullName evidence="7">Phosphoglucose isomerase</fullName>
        <shortName evidence="7">PGI</shortName>
    </alternativeName>
    <alternativeName>
        <fullName evidence="7">Phosphohexose isomerase</fullName>
        <shortName evidence="7">PHI</shortName>
    </alternativeName>
</protein>
<dbReference type="InterPro" id="IPR023096">
    <property type="entry name" value="G6P_Isomerase_C"/>
</dbReference>
<dbReference type="PROSITE" id="PS00765">
    <property type="entry name" value="P_GLUCOSE_ISOMERASE_1"/>
    <property type="match status" value="1"/>
</dbReference>
<dbReference type="PROSITE" id="PS00174">
    <property type="entry name" value="P_GLUCOSE_ISOMERASE_2"/>
    <property type="match status" value="1"/>
</dbReference>
<evidence type="ECO:0000256" key="2">
    <source>
        <dbReference type="ARBA" id="ARBA00006604"/>
    </source>
</evidence>
<dbReference type="EC" id="5.3.1.9" evidence="7"/>
<dbReference type="NCBIfam" id="NF001211">
    <property type="entry name" value="PRK00179.1"/>
    <property type="match status" value="1"/>
</dbReference>
<comment type="pathway">
    <text evidence="7">Carbohydrate biosynthesis; gluconeogenesis.</text>
</comment>
<dbReference type="PROSITE" id="PS51463">
    <property type="entry name" value="P_GLUCOSE_ISOMERASE_3"/>
    <property type="match status" value="1"/>
</dbReference>
<dbReference type="AlphaFoldDB" id="A0A7T3EUJ5"/>
<dbReference type="GO" id="GO:0097367">
    <property type="term" value="F:carbohydrate derivative binding"/>
    <property type="evidence" value="ECO:0007669"/>
    <property type="project" value="InterPro"/>
</dbReference>
<dbReference type="UniPathway" id="UPA00138"/>
<sequence>MDAFTRAWRVLEQHHQDTRHILLRDRFACEPDRFDRMHERLNGMLFDYSKNRLGEDTLQLLCNLADAAGLGRRMHDLRTGAKVNGSEGRAALHTALRLPDGADAVYVDGRDVLPEIRRELDRALDFARGLDDGSYKGATGRRITDFVHIGIGGSDLGPAMCVQALEPFGRQISVHFVSNADPACLDEALCRLNPETTVFCVASKSFKTPETLLNAQAVKAWYRDAGFSESETGCHFCAVSADTEAAAAFGIAPERVFAMYEWVGGRYSVWSPVGLPVMVAVGGACFRELLAGAYAMDRHFFSTPPRHNIPVLMALIAVWYNNFQHADGQTAVPYSHNLRLLPAWLSQLDMESLGKSRTSDGSPVACKTGGIVFGGEGVDCQHAYFQLLHQGTRLIPCDFIVPMTVQGKEDERSRFVVANAFAQAEALMKGKTLDEARAELAGLPETERERLVPHKEFPGNRPSNSILIDRLSPYNLGMLMAAYEHKTFVQGVIWNINPFDQWGVEYGKQLAKTIGGELQHGASAHDSSTEGLMAFYRECRLKNDGAA</sequence>
<keyword evidence="5 7" id="KW-0413">Isomerase</keyword>
<evidence type="ECO:0000313" key="10">
    <source>
        <dbReference type="Proteomes" id="UP000594865"/>
    </source>
</evidence>
<comment type="subcellular location">
    <subcellularLocation>
        <location evidence="7">Cytoplasm</location>
    </subcellularLocation>
</comment>
<dbReference type="GO" id="GO:0051156">
    <property type="term" value="P:glucose 6-phosphate metabolic process"/>
    <property type="evidence" value="ECO:0007669"/>
    <property type="project" value="TreeGrafter"/>
</dbReference>
<keyword evidence="4 7" id="KW-0324">Glycolysis</keyword>
<comment type="pathway">
    <text evidence="1 7 8">Carbohydrate degradation; glycolysis; D-glyceraldehyde 3-phosphate and glycerone phosphate from D-glucose: step 2/4.</text>
</comment>
<comment type="catalytic activity">
    <reaction evidence="6 7 8">
        <text>alpha-D-glucose 6-phosphate = beta-D-fructose 6-phosphate</text>
        <dbReference type="Rhea" id="RHEA:11816"/>
        <dbReference type="ChEBI" id="CHEBI:57634"/>
        <dbReference type="ChEBI" id="CHEBI:58225"/>
        <dbReference type="EC" id="5.3.1.9"/>
    </reaction>
</comment>
<dbReference type="GO" id="GO:0004347">
    <property type="term" value="F:glucose-6-phosphate isomerase activity"/>
    <property type="evidence" value="ECO:0007669"/>
    <property type="project" value="UniProtKB-UniRule"/>
</dbReference>
<evidence type="ECO:0000256" key="8">
    <source>
        <dbReference type="RuleBase" id="RU000612"/>
    </source>
</evidence>